<dbReference type="STRING" id="54.SAMN02745121_08125"/>
<protein>
    <submittedName>
        <fullName evidence="2">Uncharacterized protein</fullName>
    </submittedName>
</protein>
<sequence>MGPGPGRARAHAPTKLGVERKSANGSGAPRAHTPHAPHRLTYLLSLALAPLAGCGSNEHCIGDCESQTTSSDTAGPATSTEGGTSTTANGGTTTVEAATADTPTTSTTGGTSTTAGDITTTGAEGSLSCRDGAQCMVHCLIQVPNPAPPGYDVNECLFTNCLDELSQAEMLKLQDLQECAESTCGSMFDCAADEDDCEACVLQILGSTNPPPAGECEALAKACQ</sequence>
<evidence type="ECO:0000313" key="3">
    <source>
        <dbReference type="Proteomes" id="UP000199400"/>
    </source>
</evidence>
<gene>
    <name evidence="2" type="ORF">SAMN02745121_08125</name>
</gene>
<evidence type="ECO:0000256" key="1">
    <source>
        <dbReference type="SAM" id="MobiDB-lite"/>
    </source>
</evidence>
<dbReference type="EMBL" id="FOMX01000046">
    <property type="protein sequence ID" value="SFF32038.1"/>
    <property type="molecule type" value="Genomic_DNA"/>
</dbReference>
<evidence type="ECO:0000313" key="2">
    <source>
        <dbReference type="EMBL" id="SFF32038.1"/>
    </source>
</evidence>
<dbReference type="AlphaFoldDB" id="A0A1I2HR82"/>
<dbReference type="Proteomes" id="UP000199400">
    <property type="component" value="Unassembled WGS sequence"/>
</dbReference>
<name>A0A1I2HR82_9BACT</name>
<proteinExistence type="predicted"/>
<organism evidence="2 3">
    <name type="scientific">Nannocystis exedens</name>
    <dbReference type="NCBI Taxonomy" id="54"/>
    <lineage>
        <taxon>Bacteria</taxon>
        <taxon>Pseudomonadati</taxon>
        <taxon>Myxococcota</taxon>
        <taxon>Polyangia</taxon>
        <taxon>Nannocystales</taxon>
        <taxon>Nannocystaceae</taxon>
        <taxon>Nannocystis</taxon>
    </lineage>
</organism>
<feature type="compositionally biased region" description="Low complexity" evidence="1">
    <location>
        <begin position="73"/>
        <end position="119"/>
    </location>
</feature>
<accession>A0A1I2HR82</accession>
<reference evidence="3" key="1">
    <citation type="submission" date="2016-10" db="EMBL/GenBank/DDBJ databases">
        <authorList>
            <person name="Varghese N."/>
            <person name="Submissions S."/>
        </authorList>
    </citation>
    <scope>NUCLEOTIDE SEQUENCE [LARGE SCALE GENOMIC DNA]</scope>
    <source>
        <strain evidence="3">ATCC 25963</strain>
    </source>
</reference>
<feature type="region of interest" description="Disordered" evidence="1">
    <location>
        <begin position="1"/>
        <end position="35"/>
    </location>
</feature>
<feature type="region of interest" description="Disordered" evidence="1">
    <location>
        <begin position="65"/>
        <end position="119"/>
    </location>
</feature>
<keyword evidence="3" id="KW-1185">Reference proteome</keyword>